<comment type="caution">
    <text evidence="1">The sequence shown here is derived from an EMBL/GenBank/DDBJ whole genome shotgun (WGS) entry which is preliminary data.</text>
</comment>
<reference evidence="1 2" key="1">
    <citation type="submission" date="2024-06" db="EMBL/GenBank/DDBJ databases">
        <authorList>
            <person name="Pan Q."/>
            <person name="Wen M."/>
            <person name="Jouanno E."/>
            <person name="Zahm M."/>
            <person name="Klopp C."/>
            <person name="Cabau C."/>
            <person name="Louis A."/>
            <person name="Berthelot C."/>
            <person name="Parey E."/>
            <person name="Roest Crollius H."/>
            <person name="Montfort J."/>
            <person name="Robinson-Rechavi M."/>
            <person name="Bouchez O."/>
            <person name="Lampietro C."/>
            <person name="Lopez Roques C."/>
            <person name="Donnadieu C."/>
            <person name="Postlethwait J."/>
            <person name="Bobe J."/>
            <person name="Verreycken H."/>
            <person name="Guiguen Y."/>
        </authorList>
    </citation>
    <scope>NUCLEOTIDE SEQUENCE [LARGE SCALE GENOMIC DNA]</scope>
    <source>
        <strain evidence="1">Up_M1</strain>
        <tissue evidence="1">Testis</tissue>
    </source>
</reference>
<protein>
    <submittedName>
        <fullName evidence="1">Uncharacterized protein</fullName>
    </submittedName>
</protein>
<dbReference type="EMBL" id="JAGEUA010000006">
    <property type="protein sequence ID" value="KAL0973306.1"/>
    <property type="molecule type" value="Genomic_DNA"/>
</dbReference>
<dbReference type="AlphaFoldDB" id="A0ABD0X2H1"/>
<sequence length="144" mass="16329">MTIVKENFEENVFNDPMYSVFLQLFVPQHNGWSTEESTTYRWTSCYWNRRDLPAHEHPPDEPSPCDHDPVFPGPQNVLCEDDIIGVRASIVYENCLRQLATFLILPVDKCTGLLRTGAPCNSVAPFEINITTKGTPATIAWICL</sequence>
<organism evidence="1 2">
    <name type="scientific">Umbra pygmaea</name>
    <name type="common">Eastern mudminnow</name>
    <dbReference type="NCBI Taxonomy" id="75934"/>
    <lineage>
        <taxon>Eukaryota</taxon>
        <taxon>Metazoa</taxon>
        <taxon>Chordata</taxon>
        <taxon>Craniata</taxon>
        <taxon>Vertebrata</taxon>
        <taxon>Euteleostomi</taxon>
        <taxon>Actinopterygii</taxon>
        <taxon>Neopterygii</taxon>
        <taxon>Teleostei</taxon>
        <taxon>Protacanthopterygii</taxon>
        <taxon>Esociformes</taxon>
        <taxon>Umbridae</taxon>
        <taxon>Umbra</taxon>
    </lineage>
</organism>
<accession>A0ABD0X2H1</accession>
<dbReference type="Proteomes" id="UP001557470">
    <property type="component" value="Unassembled WGS sequence"/>
</dbReference>
<keyword evidence="2" id="KW-1185">Reference proteome</keyword>
<evidence type="ECO:0000313" key="2">
    <source>
        <dbReference type="Proteomes" id="UP001557470"/>
    </source>
</evidence>
<name>A0ABD0X2H1_UMBPY</name>
<proteinExistence type="predicted"/>
<gene>
    <name evidence="1" type="ORF">UPYG_G00201740</name>
</gene>
<evidence type="ECO:0000313" key="1">
    <source>
        <dbReference type="EMBL" id="KAL0973306.1"/>
    </source>
</evidence>